<organism evidence="3 4">
    <name type="scientific">Jatrophihabitans lederbergiae</name>
    <dbReference type="NCBI Taxonomy" id="3075547"/>
    <lineage>
        <taxon>Bacteria</taxon>
        <taxon>Bacillati</taxon>
        <taxon>Actinomycetota</taxon>
        <taxon>Actinomycetes</taxon>
        <taxon>Jatrophihabitantales</taxon>
        <taxon>Jatrophihabitantaceae</taxon>
        <taxon>Jatrophihabitans</taxon>
    </lineage>
</organism>
<feature type="transmembrane region" description="Helical" evidence="2">
    <location>
        <begin position="93"/>
        <end position="114"/>
    </location>
</feature>
<feature type="transmembrane region" description="Helical" evidence="2">
    <location>
        <begin position="190"/>
        <end position="211"/>
    </location>
</feature>
<feature type="transmembrane region" description="Helical" evidence="2">
    <location>
        <begin position="164"/>
        <end position="181"/>
    </location>
</feature>
<dbReference type="EMBL" id="JAVREH010000050">
    <property type="protein sequence ID" value="MDT0263754.1"/>
    <property type="molecule type" value="Genomic_DNA"/>
</dbReference>
<evidence type="ECO:0000313" key="3">
    <source>
        <dbReference type="EMBL" id="MDT0263754.1"/>
    </source>
</evidence>
<keyword evidence="2" id="KW-1133">Transmembrane helix</keyword>
<reference evidence="4" key="1">
    <citation type="submission" date="2023-07" db="EMBL/GenBank/DDBJ databases">
        <title>30 novel species of actinomycetes from the DSMZ collection.</title>
        <authorList>
            <person name="Nouioui I."/>
        </authorList>
    </citation>
    <scope>NUCLEOTIDE SEQUENCE [LARGE SCALE GENOMIC DNA]</scope>
    <source>
        <strain evidence="4">DSM 44399</strain>
    </source>
</reference>
<keyword evidence="4" id="KW-1185">Reference proteome</keyword>
<comment type="caution">
    <text evidence="3">The sequence shown here is derived from an EMBL/GenBank/DDBJ whole genome shotgun (WGS) entry which is preliminary data.</text>
</comment>
<evidence type="ECO:0000256" key="1">
    <source>
        <dbReference type="SAM" id="MobiDB-lite"/>
    </source>
</evidence>
<feature type="compositionally biased region" description="Low complexity" evidence="1">
    <location>
        <begin position="241"/>
        <end position="258"/>
    </location>
</feature>
<feature type="transmembrane region" description="Helical" evidence="2">
    <location>
        <begin position="53"/>
        <end position="81"/>
    </location>
</feature>
<gene>
    <name evidence="3" type="ORF">RM423_20475</name>
</gene>
<sequence length="466" mass="50334">MHLVIAALIGTSSILLEASTWIAGSDAIPSTALMAGSSLLYCRWYFYGKPFRLVAAVACTAAAVLCWEQAIIQPFLLALIWLCFLRTHTARPWQQVALSLAPFVVVSAAFDLYVQSRSWYRPLERPSSDQFLQILRVMLVHDLLPPVIGWRIGASPVRPTDRVAILLSATILLIGILVLIARRRMRWSSLVFFGFSFLALAATIAATRVSIGPLAAGTPRYVCPLPMLAGLSAAAAASGRARQREPQNAAAEPNPARPARSEESARPQLTAPARLLAATVSLGLLYLITLTHSTNTDRFGRTNGQHAHEISDRISHGLRPGMTNLVDTTLGWPIFYRSKDGSDQVSTLSPFWAPDIKAIGQGDDPLAVAPDGTVRHVSFTAGKSGPVEYVRLVVDAKQPTTMTVNIHGHQSLEPNHPYAIAVPTGTTSFILPVWATHLASLNIQHDSTLAIISNDIGTITLTSPLA</sequence>
<dbReference type="RefSeq" id="WP_311424898.1">
    <property type="nucleotide sequence ID" value="NZ_JAVREH010000050.1"/>
</dbReference>
<feature type="region of interest" description="Disordered" evidence="1">
    <location>
        <begin position="241"/>
        <end position="268"/>
    </location>
</feature>
<evidence type="ECO:0000313" key="4">
    <source>
        <dbReference type="Proteomes" id="UP001183176"/>
    </source>
</evidence>
<keyword evidence="2" id="KW-0812">Transmembrane</keyword>
<accession>A0ABU2JGC6</accession>
<keyword evidence="2" id="KW-0472">Membrane</keyword>
<protein>
    <submittedName>
        <fullName evidence="3">Uncharacterized protein</fullName>
    </submittedName>
</protein>
<proteinExistence type="predicted"/>
<evidence type="ECO:0000256" key="2">
    <source>
        <dbReference type="SAM" id="Phobius"/>
    </source>
</evidence>
<name>A0ABU2JGC6_9ACTN</name>
<dbReference type="Proteomes" id="UP001183176">
    <property type="component" value="Unassembled WGS sequence"/>
</dbReference>